<feature type="domain" description="Cation/H+ exchanger transmembrane" evidence="12">
    <location>
        <begin position="13"/>
        <end position="228"/>
    </location>
</feature>
<accession>A0A7I8V7R7</accession>
<evidence type="ECO:0000313" key="13">
    <source>
        <dbReference type="EMBL" id="CAD5110652.1"/>
    </source>
</evidence>
<feature type="transmembrane region" description="Helical" evidence="11">
    <location>
        <begin position="140"/>
        <end position="165"/>
    </location>
</feature>
<keyword evidence="3 9" id="KW-0812">Transmembrane</keyword>
<evidence type="ECO:0000256" key="7">
    <source>
        <dbReference type="ARBA" id="ARBA00023136"/>
    </source>
</evidence>
<keyword evidence="4 11" id="KW-1133">Transmembrane helix</keyword>
<sequence length="413" mass="47046">MLMEYQDASSFDLVQVVLGILSFFVTSLGSLSIGVICGLFTAVITKFTKEVRVIEPLCIIALAHMSYLVAETLHWSGMISMIGCGLLQSFYAMDNISKKSFTTVKYFMKMLATLSDTIIFMLLGLEVIKTKHTFDGPLIAWTIFLCFIARAISVFGITAVANKTYRFRKVSVREQFIIFYGGIRGAVSYAIGVNIPSSNVHKYTFLTATFTVIVFTVFVQGTTVKPLVDLFGIDKAIKEVTMFEEINKQLTNHVLQAIQILVGQKGDNAFHSIFRYVDDNLLSKHLRVELAGVEDKMLRRYWKLLQAELLAQRDVLKESSDKKGKMKNLNEIYRELLEKSKMRQIRQQSVDIVHDAHALSTLLQQSTLQEDERRRKVDKRNIIDEDEDEDKMGGENDLRRKLYEKSGKKQITL</sequence>
<evidence type="ECO:0000256" key="2">
    <source>
        <dbReference type="ARBA" id="ARBA00022448"/>
    </source>
</evidence>
<feature type="transmembrane region" description="Helical" evidence="11">
    <location>
        <begin position="20"/>
        <end position="44"/>
    </location>
</feature>
<reference evidence="13 14" key="1">
    <citation type="submission" date="2020-08" db="EMBL/GenBank/DDBJ databases">
        <authorList>
            <person name="Hejnol A."/>
        </authorList>
    </citation>
    <scope>NUCLEOTIDE SEQUENCE [LARGE SCALE GENOMIC DNA]</scope>
</reference>
<keyword evidence="5" id="KW-0915">Sodium</keyword>
<comment type="similarity">
    <text evidence="9">Belongs to the monovalent cation:proton antiporter 1 (CPA1) transporter (TC 2.A.36) family.</text>
</comment>
<protein>
    <recommendedName>
        <fullName evidence="9">Sodium/hydrogen exchanger</fullName>
    </recommendedName>
</protein>
<evidence type="ECO:0000256" key="6">
    <source>
        <dbReference type="ARBA" id="ARBA00023065"/>
    </source>
</evidence>
<dbReference type="GO" id="GO:0051453">
    <property type="term" value="P:regulation of intracellular pH"/>
    <property type="evidence" value="ECO:0007669"/>
    <property type="project" value="TreeGrafter"/>
</dbReference>
<dbReference type="GO" id="GO:0015386">
    <property type="term" value="F:potassium:proton antiporter activity"/>
    <property type="evidence" value="ECO:0007669"/>
    <property type="project" value="TreeGrafter"/>
</dbReference>
<evidence type="ECO:0000256" key="11">
    <source>
        <dbReference type="SAM" id="Phobius"/>
    </source>
</evidence>
<dbReference type="PANTHER" id="PTHR10110">
    <property type="entry name" value="SODIUM/HYDROGEN EXCHANGER"/>
    <property type="match status" value="1"/>
</dbReference>
<keyword evidence="14" id="KW-1185">Reference proteome</keyword>
<dbReference type="GO" id="GO:0015385">
    <property type="term" value="F:sodium:proton antiporter activity"/>
    <property type="evidence" value="ECO:0007669"/>
    <property type="project" value="InterPro"/>
</dbReference>
<evidence type="ECO:0000256" key="3">
    <source>
        <dbReference type="ARBA" id="ARBA00022692"/>
    </source>
</evidence>
<feature type="transmembrane region" description="Helical" evidence="11">
    <location>
        <begin position="106"/>
        <end position="128"/>
    </location>
</feature>
<feature type="transmembrane region" description="Helical" evidence="11">
    <location>
        <begin position="203"/>
        <end position="221"/>
    </location>
</feature>
<dbReference type="Proteomes" id="UP000549394">
    <property type="component" value="Unassembled WGS sequence"/>
</dbReference>
<keyword evidence="2 9" id="KW-0813">Transport</keyword>
<proteinExistence type="inferred from homology"/>
<comment type="subcellular location">
    <subcellularLocation>
        <location evidence="1">Membrane</location>
        <topology evidence="1">Multi-pass membrane protein</topology>
    </subcellularLocation>
</comment>
<feature type="compositionally biased region" description="Basic and acidic residues" evidence="10">
    <location>
        <begin position="391"/>
        <end position="407"/>
    </location>
</feature>
<evidence type="ECO:0000256" key="5">
    <source>
        <dbReference type="ARBA" id="ARBA00023053"/>
    </source>
</evidence>
<evidence type="ECO:0000256" key="9">
    <source>
        <dbReference type="RuleBase" id="RU003722"/>
    </source>
</evidence>
<dbReference type="OrthoDB" id="196264at2759"/>
<dbReference type="GO" id="GO:0005886">
    <property type="term" value="C:plasma membrane"/>
    <property type="evidence" value="ECO:0007669"/>
    <property type="project" value="TreeGrafter"/>
</dbReference>
<keyword evidence="8 9" id="KW-0739">Sodium transport</keyword>
<evidence type="ECO:0000256" key="10">
    <source>
        <dbReference type="SAM" id="MobiDB-lite"/>
    </source>
</evidence>
<evidence type="ECO:0000256" key="8">
    <source>
        <dbReference type="ARBA" id="ARBA00023201"/>
    </source>
</evidence>
<dbReference type="AlphaFoldDB" id="A0A7I8V7R7"/>
<dbReference type="InterPro" id="IPR004709">
    <property type="entry name" value="NaH_exchanger"/>
</dbReference>
<dbReference type="EMBL" id="CAJFCJ010000001">
    <property type="protein sequence ID" value="CAD5110652.1"/>
    <property type="molecule type" value="Genomic_DNA"/>
</dbReference>
<dbReference type="Pfam" id="PF00999">
    <property type="entry name" value="Na_H_Exchanger"/>
    <property type="match status" value="1"/>
</dbReference>
<dbReference type="PANTHER" id="PTHR10110:SF126">
    <property type="entry name" value="NA(+)_H(+) EXCHANGER PROTEIN 7"/>
    <property type="match status" value="1"/>
</dbReference>
<keyword evidence="9" id="KW-0050">Antiport</keyword>
<dbReference type="InterPro" id="IPR006153">
    <property type="entry name" value="Cation/H_exchanger_TM"/>
</dbReference>
<gene>
    <name evidence="13" type="ORF">DGYR_LOCUS28</name>
</gene>
<name>A0A7I8V7R7_9ANNE</name>
<keyword evidence="6 9" id="KW-0406">Ion transport</keyword>
<feature type="region of interest" description="Disordered" evidence="10">
    <location>
        <begin position="386"/>
        <end position="413"/>
    </location>
</feature>
<comment type="caution">
    <text evidence="13">The sequence shown here is derived from an EMBL/GenBank/DDBJ whole genome shotgun (WGS) entry which is preliminary data.</text>
</comment>
<dbReference type="NCBIfam" id="TIGR00840">
    <property type="entry name" value="b_cpa1"/>
    <property type="match status" value="1"/>
</dbReference>
<dbReference type="GO" id="GO:0098719">
    <property type="term" value="P:sodium ion import across plasma membrane"/>
    <property type="evidence" value="ECO:0007669"/>
    <property type="project" value="TreeGrafter"/>
</dbReference>
<evidence type="ECO:0000259" key="12">
    <source>
        <dbReference type="Pfam" id="PF00999"/>
    </source>
</evidence>
<organism evidence="13 14">
    <name type="scientific">Dimorphilus gyrociliatus</name>
    <dbReference type="NCBI Taxonomy" id="2664684"/>
    <lineage>
        <taxon>Eukaryota</taxon>
        <taxon>Metazoa</taxon>
        <taxon>Spiralia</taxon>
        <taxon>Lophotrochozoa</taxon>
        <taxon>Annelida</taxon>
        <taxon>Polychaeta</taxon>
        <taxon>Polychaeta incertae sedis</taxon>
        <taxon>Dinophilidae</taxon>
        <taxon>Dimorphilus</taxon>
    </lineage>
</organism>
<evidence type="ECO:0000256" key="1">
    <source>
        <dbReference type="ARBA" id="ARBA00004141"/>
    </source>
</evidence>
<evidence type="ECO:0000313" key="14">
    <source>
        <dbReference type="Proteomes" id="UP000549394"/>
    </source>
</evidence>
<dbReference type="InterPro" id="IPR018422">
    <property type="entry name" value="Cation/H_exchanger_CPA1"/>
</dbReference>
<evidence type="ECO:0000256" key="4">
    <source>
        <dbReference type="ARBA" id="ARBA00022989"/>
    </source>
</evidence>
<keyword evidence="7 11" id="KW-0472">Membrane</keyword>